<dbReference type="GO" id="GO:0003677">
    <property type="term" value="F:DNA binding"/>
    <property type="evidence" value="ECO:0007669"/>
    <property type="project" value="UniProtKB-KW"/>
</dbReference>
<proteinExistence type="predicted"/>
<evidence type="ECO:0000313" key="3">
    <source>
        <dbReference type="EMBL" id="TDE38941.1"/>
    </source>
</evidence>
<dbReference type="OrthoDB" id="7728363at2"/>
<evidence type="ECO:0000313" key="4">
    <source>
        <dbReference type="Proteomes" id="UP000294662"/>
    </source>
</evidence>
<evidence type="ECO:0000256" key="1">
    <source>
        <dbReference type="ARBA" id="ARBA00022747"/>
    </source>
</evidence>
<dbReference type="InterPro" id="IPR052021">
    <property type="entry name" value="Type-I_RS_S_subunit"/>
</dbReference>
<gene>
    <name evidence="3" type="ORF">E1B25_07955</name>
</gene>
<dbReference type="EMBL" id="SMFP01000004">
    <property type="protein sequence ID" value="TDE38941.1"/>
    <property type="molecule type" value="Genomic_DNA"/>
</dbReference>
<keyword evidence="4" id="KW-1185">Reference proteome</keyword>
<evidence type="ECO:0008006" key="5">
    <source>
        <dbReference type="Google" id="ProtNLM"/>
    </source>
</evidence>
<organism evidence="3 4">
    <name type="scientific">Antarcticimicrobium sediminis</name>
    <dbReference type="NCBI Taxonomy" id="2546227"/>
    <lineage>
        <taxon>Bacteria</taxon>
        <taxon>Pseudomonadati</taxon>
        <taxon>Pseudomonadota</taxon>
        <taxon>Alphaproteobacteria</taxon>
        <taxon>Rhodobacterales</taxon>
        <taxon>Paracoccaceae</taxon>
        <taxon>Antarcticimicrobium</taxon>
    </lineage>
</organism>
<dbReference type="InterPro" id="IPR044946">
    <property type="entry name" value="Restrct_endonuc_typeI_TRD_sf"/>
</dbReference>
<evidence type="ECO:0000256" key="2">
    <source>
        <dbReference type="ARBA" id="ARBA00023125"/>
    </source>
</evidence>
<dbReference type="RefSeq" id="WP_132828233.1">
    <property type="nucleotide sequence ID" value="NZ_SMFP01000004.1"/>
</dbReference>
<dbReference type="AlphaFoldDB" id="A0A4R5EVM7"/>
<dbReference type="Proteomes" id="UP000294662">
    <property type="component" value="Unassembled WGS sequence"/>
</dbReference>
<comment type="caution">
    <text evidence="3">The sequence shown here is derived from an EMBL/GenBank/DDBJ whole genome shotgun (WGS) entry which is preliminary data.</text>
</comment>
<keyword evidence="1" id="KW-0680">Restriction system</keyword>
<keyword evidence="2" id="KW-0238">DNA-binding</keyword>
<dbReference type="SUPFAM" id="SSF116734">
    <property type="entry name" value="DNA methylase specificity domain"/>
    <property type="match status" value="1"/>
</dbReference>
<name>A0A4R5EVM7_9RHOB</name>
<dbReference type="PANTHER" id="PTHR30408">
    <property type="entry name" value="TYPE-1 RESTRICTION ENZYME ECOKI SPECIFICITY PROTEIN"/>
    <property type="match status" value="1"/>
</dbReference>
<reference evidence="3 4" key="1">
    <citation type="submission" date="2019-03" db="EMBL/GenBank/DDBJ databases">
        <authorList>
            <person name="Zhang S."/>
        </authorList>
    </citation>
    <scope>NUCLEOTIDE SEQUENCE [LARGE SCALE GENOMIC DNA]</scope>
    <source>
        <strain evidence="3 4">S4J41</strain>
    </source>
</reference>
<dbReference type="Gene3D" id="3.90.220.20">
    <property type="entry name" value="DNA methylase specificity domains"/>
    <property type="match status" value="1"/>
</dbReference>
<dbReference type="GO" id="GO:0009307">
    <property type="term" value="P:DNA restriction-modification system"/>
    <property type="evidence" value="ECO:0007669"/>
    <property type="project" value="UniProtKB-KW"/>
</dbReference>
<accession>A0A4R5EVM7</accession>
<sequence length="288" mass="32200">MRFLLDRAEALVNAAALLGGKPAVRRTARLLEDLVDAPRLTRRLRRELVELHRLLSLDRCDDPETLESECFKHIDPASPAVEEICELTDEMRSHVVALAEPEAGEAIWEEILSAADPRAGGKGRRAHCGYFGRRGGDQAGAGGMNIAAYPKYESYRDSGIDWIGKVPTSWSVEPGRQCLYESKEKNIGMKESTVLSLSYGRVIVKDEDKLTGLVPESFETYQVVQSGDIIIRGTDLQNDMTSLRTGLARDTGIITSAYINWRPKSEIDPKFLHYLLHSYDVKKVFYAL</sequence>
<dbReference type="PANTHER" id="PTHR30408:SF12">
    <property type="entry name" value="TYPE I RESTRICTION ENZYME MJAVIII SPECIFICITY SUBUNIT"/>
    <property type="match status" value="1"/>
</dbReference>
<protein>
    <recommendedName>
        <fullName evidence="5">Type I restriction modification DNA specificity domain-containing protein</fullName>
    </recommendedName>
</protein>